<comment type="caution">
    <text evidence="3">The sequence shown here is derived from an EMBL/GenBank/DDBJ whole genome shotgun (WGS) entry which is preliminary data.</text>
</comment>
<protein>
    <submittedName>
        <fullName evidence="3">PQQ-binding-like beta-propeller repeat protein</fullName>
    </submittedName>
</protein>
<dbReference type="EMBL" id="JBHUFV010000003">
    <property type="protein sequence ID" value="MFD1930043.1"/>
    <property type="molecule type" value="Genomic_DNA"/>
</dbReference>
<organism evidence="3 4">
    <name type="scientific">Nonomuraea mangrovi</name>
    <dbReference type="NCBI Taxonomy" id="2316207"/>
    <lineage>
        <taxon>Bacteria</taxon>
        <taxon>Bacillati</taxon>
        <taxon>Actinomycetota</taxon>
        <taxon>Actinomycetes</taxon>
        <taxon>Streptosporangiales</taxon>
        <taxon>Streptosporangiaceae</taxon>
        <taxon>Nonomuraea</taxon>
    </lineage>
</organism>
<dbReference type="InterPro" id="IPR002372">
    <property type="entry name" value="PQQ_rpt_dom"/>
</dbReference>
<dbReference type="PANTHER" id="PTHR34512:SF30">
    <property type="entry name" value="OUTER MEMBRANE PROTEIN ASSEMBLY FACTOR BAMB"/>
    <property type="match status" value="1"/>
</dbReference>
<reference evidence="4" key="1">
    <citation type="journal article" date="2019" name="Int. J. Syst. Evol. Microbiol.">
        <title>The Global Catalogue of Microorganisms (GCM) 10K type strain sequencing project: providing services to taxonomists for standard genome sequencing and annotation.</title>
        <authorList>
            <consortium name="The Broad Institute Genomics Platform"/>
            <consortium name="The Broad Institute Genome Sequencing Center for Infectious Disease"/>
            <person name="Wu L."/>
            <person name="Ma J."/>
        </authorList>
    </citation>
    <scope>NUCLEOTIDE SEQUENCE [LARGE SCALE GENOMIC DNA]</scope>
    <source>
        <strain evidence="4">ICMP 6774ER</strain>
    </source>
</reference>
<dbReference type="Proteomes" id="UP001597368">
    <property type="component" value="Unassembled WGS sequence"/>
</dbReference>
<dbReference type="InterPro" id="IPR011047">
    <property type="entry name" value="Quinoprotein_ADH-like_sf"/>
</dbReference>
<feature type="domain" description="Pyrrolo-quinoline quinone repeat" evidence="2">
    <location>
        <begin position="81"/>
        <end position="340"/>
    </location>
</feature>
<dbReference type="PANTHER" id="PTHR34512">
    <property type="entry name" value="CELL SURFACE PROTEIN"/>
    <property type="match status" value="1"/>
</dbReference>
<dbReference type="Gene3D" id="2.130.10.10">
    <property type="entry name" value="YVTN repeat-like/Quinoprotein amine dehydrogenase"/>
    <property type="match status" value="1"/>
</dbReference>
<keyword evidence="1" id="KW-0732">Signal</keyword>
<gene>
    <name evidence="3" type="ORF">ACFSKW_00990</name>
</gene>
<dbReference type="SUPFAM" id="SSF50998">
    <property type="entry name" value="Quinoprotein alcohol dehydrogenase-like"/>
    <property type="match status" value="1"/>
</dbReference>
<evidence type="ECO:0000259" key="2">
    <source>
        <dbReference type="Pfam" id="PF13360"/>
    </source>
</evidence>
<keyword evidence="4" id="KW-1185">Reference proteome</keyword>
<evidence type="ECO:0000256" key="1">
    <source>
        <dbReference type="SAM" id="SignalP"/>
    </source>
</evidence>
<name>A0ABW4SKH5_9ACTN</name>
<feature type="chain" id="PRO_5045890522" evidence="1">
    <location>
        <begin position="19"/>
        <end position="429"/>
    </location>
</feature>
<sequence length="429" mass="45317">MVLGLVVLLAVGTGTAWFVATTGQPGSAQTAQEDTPNGEAKALGQWAVPLTNAGSTDFTTGLAFAAWLTDTVIIRAQKDGLLAYDLDDGKRAWGVPSPGEQLCGATAELASGKGAVAYGSAGVCDHLAGVDAAKGRLTWKIDIPAEKSSLSNTLAAPQVMAAGDMVVVSVDETVYGYRLSDGGRQWTVAPPEGCHLEDAHAAAAHVVVIYDCAFGGTSNRVELLDPHSGKPVKRYPMDELGLGPSVLSADPVIVHVERGGEDTFVAFDGQGRKVEVRAGHVDMLTMNKVAMFDGMAEEYRYAVHQDRLYLATFPENVPNELRSRNTALAFDLKTGRRLWESSGTNATKLTFVRADDKGLLALEVGDRRDLAPRLVRLDAASGKATPVATLPQEFGTEGDNAKVFERGGGVLIVPWTSVATKNAVTYFGG</sequence>
<evidence type="ECO:0000313" key="4">
    <source>
        <dbReference type="Proteomes" id="UP001597368"/>
    </source>
</evidence>
<proteinExistence type="predicted"/>
<dbReference type="Pfam" id="PF13360">
    <property type="entry name" value="PQQ_2"/>
    <property type="match status" value="1"/>
</dbReference>
<accession>A0ABW4SKH5</accession>
<dbReference type="InterPro" id="IPR015943">
    <property type="entry name" value="WD40/YVTN_repeat-like_dom_sf"/>
</dbReference>
<feature type="signal peptide" evidence="1">
    <location>
        <begin position="1"/>
        <end position="18"/>
    </location>
</feature>
<dbReference type="RefSeq" id="WP_379568084.1">
    <property type="nucleotide sequence ID" value="NZ_JBHUFV010000003.1"/>
</dbReference>
<evidence type="ECO:0000313" key="3">
    <source>
        <dbReference type="EMBL" id="MFD1930043.1"/>
    </source>
</evidence>